<evidence type="ECO:0000256" key="3">
    <source>
        <dbReference type="ARBA" id="ARBA00023219"/>
    </source>
</evidence>
<feature type="region of interest" description="Disordered" evidence="4">
    <location>
        <begin position="444"/>
        <end position="493"/>
    </location>
</feature>
<keyword evidence="1" id="KW-0118">Viral capsid assembly</keyword>
<sequence length="493" mass="54904">MLISAFSDFFGRIMKPASGNPTKQNKSYDYIPDRSSKSPIFASFSKEKGRQVVISEESALTIPAFSDGLDIICSTIANLPLKLYKSAEDGTPVEVTDDYRLRLVNAQANSVMDAHEYKYELVKNYLLYGNAVTVKKTKENDNTVEGLYLLEPEKTHIFSKVSVDDGLTRQGVYELNSTVGHFEFEDYQVINVARKSLDGIVGRGLLFEGRRILELALQQIEYENQLLAHNGAPSSIVSSDHPMKQEAFDSFKTAFSNLYSGSGSAGRTIFLPQGFSYQALSSNPDDMELTSSKQNIISDIARLLGIPETMINANANKYNSNEQNNIQFFQHPISGIIGQIESAFDASFLLESEKDEGYYWSFDTSLILQNTLQEKVEAYGDLYKRGLISYSEARNRFGYSTDKDHNNFVNMTIGSALYYPDNQNLVIPNTGIVMNVETGKILSNGIRTKDGDGTVNDSSTPQESVNTPKDNLAQEQDLNKNPEVGSEQEESEE</sequence>
<keyword evidence="2" id="KW-1160">Virus entry into host cell</keyword>
<evidence type="ECO:0000256" key="4">
    <source>
        <dbReference type="SAM" id="MobiDB-lite"/>
    </source>
</evidence>
<proteinExistence type="predicted"/>
<evidence type="ECO:0000256" key="2">
    <source>
        <dbReference type="ARBA" id="ARBA00023009"/>
    </source>
</evidence>
<protein>
    <submittedName>
        <fullName evidence="5">Hk97 family portal protein</fullName>
    </submittedName>
</protein>
<dbReference type="Gene3D" id="3.30.1120.70">
    <property type="match status" value="1"/>
</dbReference>
<keyword evidence="6" id="KW-1185">Reference proteome</keyword>
<keyword evidence="3" id="KW-0231">Viral genome packaging</keyword>
<keyword evidence="2" id="KW-1171">Viral genome ejection through host cell envelope</keyword>
<keyword evidence="2" id="KW-1162">Viral penetration into host cytoplasm</keyword>
<dbReference type="OrthoDB" id="15149at10239"/>
<dbReference type="Proteomes" id="UP000030928">
    <property type="component" value="Segment"/>
</dbReference>
<evidence type="ECO:0000313" key="6">
    <source>
        <dbReference type="Proteomes" id="UP000030928"/>
    </source>
</evidence>
<reference evidence="5 6" key="1">
    <citation type="journal article" date="2014" name="Appl. Environ. Microbiol.">
        <title>Genome and proteome analysis of bacteriophage Ldl1 reveals the existence of a novel phage group infecting Lactobacillus delbrueckii subsp. Lactis.</title>
        <authorList>
            <person name="Casey E."/>
            <person name="Mahony J."/>
            <person name="Neve H."/>
            <person name="Noben J.P."/>
            <person name="Bello F.D."/>
            <person name="van Sinderen D."/>
        </authorList>
    </citation>
    <scope>NUCLEOTIDE SEQUENCE [LARGE SCALE GENOMIC DNA]</scope>
    <source>
        <strain evidence="5">Ldl1</strain>
    </source>
</reference>
<dbReference type="RefSeq" id="YP_009126455.1">
    <property type="nucleotide sequence ID" value="NC_026609.1"/>
</dbReference>
<dbReference type="KEGG" id="vg:23681216"/>
<gene>
    <name evidence="5" type="ORF">LDL_013</name>
</gene>
<organism evidence="5 6">
    <name type="scientific">Lactobacillus phage Ldl1</name>
    <dbReference type="NCBI Taxonomy" id="1552735"/>
    <lineage>
        <taxon>Viruses</taxon>
        <taxon>Duplodnaviria</taxon>
        <taxon>Heunggongvirae</taxon>
        <taxon>Uroviricota</taxon>
        <taxon>Caudoviricetes</taxon>
        <taxon>Tybeckvirinae</taxon>
        <taxon>Lidleunavirus</taxon>
        <taxon>Lidleunavirus Ldl1</taxon>
    </lineage>
</organism>
<name>A0A0A7DMV2_9CAUD</name>
<dbReference type="Gene3D" id="1.20.1270.210">
    <property type="match status" value="1"/>
</dbReference>
<dbReference type="EMBL" id="KM514685">
    <property type="protein sequence ID" value="AIS73871.1"/>
    <property type="molecule type" value="Genomic_DNA"/>
</dbReference>
<dbReference type="NCBIfam" id="TIGR01537">
    <property type="entry name" value="portal_HK97"/>
    <property type="match status" value="1"/>
</dbReference>
<dbReference type="Pfam" id="PF04860">
    <property type="entry name" value="Phage_portal"/>
    <property type="match status" value="1"/>
</dbReference>
<dbReference type="InterPro" id="IPR006427">
    <property type="entry name" value="Portal_HK97"/>
</dbReference>
<evidence type="ECO:0000313" key="5">
    <source>
        <dbReference type="EMBL" id="AIS73871.1"/>
    </source>
</evidence>
<feature type="compositionally biased region" description="Polar residues" evidence="4">
    <location>
        <begin position="455"/>
        <end position="476"/>
    </location>
</feature>
<evidence type="ECO:0000256" key="1">
    <source>
        <dbReference type="ARBA" id="ARBA00022950"/>
    </source>
</evidence>
<dbReference type="GeneID" id="23681216"/>
<dbReference type="Gene3D" id="3.40.140.120">
    <property type="match status" value="1"/>
</dbReference>
<dbReference type="InterPro" id="IPR006944">
    <property type="entry name" value="Phage/GTA_portal"/>
</dbReference>
<accession>A0A0A7DMV2</accession>
<keyword evidence="1" id="KW-1188">Viral release from host cell</keyword>